<evidence type="ECO:0000313" key="2">
    <source>
        <dbReference type="EMBL" id="KAG9335137.1"/>
    </source>
</evidence>
<protein>
    <submittedName>
        <fullName evidence="2">Uncharacterized protein</fullName>
    </submittedName>
</protein>
<evidence type="ECO:0000313" key="3">
    <source>
        <dbReference type="Proteomes" id="UP000824540"/>
    </source>
</evidence>
<sequence>MSMPMTGSASGGNTKILDDRLLKSQNAEDIRSDQTEKLKGRDYREVKVISVSPGPRRCPSGHRASGMSRRRPPIGHASLLHCSPQAGRHVTVTHSFTLLSDMKSTHSFFYISPL</sequence>
<dbReference type="EMBL" id="JAFBMS010000128">
    <property type="protein sequence ID" value="KAG9335137.1"/>
    <property type="molecule type" value="Genomic_DNA"/>
</dbReference>
<accession>A0A8T2NFB0</accession>
<feature type="region of interest" description="Disordered" evidence="1">
    <location>
        <begin position="51"/>
        <end position="73"/>
    </location>
</feature>
<keyword evidence="3" id="KW-1185">Reference proteome</keyword>
<dbReference type="Proteomes" id="UP000824540">
    <property type="component" value="Unassembled WGS sequence"/>
</dbReference>
<evidence type="ECO:0000256" key="1">
    <source>
        <dbReference type="SAM" id="MobiDB-lite"/>
    </source>
</evidence>
<reference evidence="2" key="1">
    <citation type="thesis" date="2021" institute="BYU ScholarsArchive" country="Provo, UT, USA">
        <title>Applications of and Algorithms for Genome Assembly and Genomic Analyses with an Emphasis on Marine Teleosts.</title>
        <authorList>
            <person name="Pickett B.D."/>
        </authorList>
    </citation>
    <scope>NUCLEOTIDE SEQUENCE</scope>
    <source>
        <strain evidence="2">HI-2016</strain>
    </source>
</reference>
<gene>
    <name evidence="2" type="ORF">JZ751_005609</name>
</gene>
<comment type="caution">
    <text evidence="2">The sequence shown here is derived from an EMBL/GenBank/DDBJ whole genome shotgun (WGS) entry which is preliminary data.</text>
</comment>
<organism evidence="2 3">
    <name type="scientific">Albula glossodonta</name>
    <name type="common">roundjaw bonefish</name>
    <dbReference type="NCBI Taxonomy" id="121402"/>
    <lineage>
        <taxon>Eukaryota</taxon>
        <taxon>Metazoa</taxon>
        <taxon>Chordata</taxon>
        <taxon>Craniata</taxon>
        <taxon>Vertebrata</taxon>
        <taxon>Euteleostomi</taxon>
        <taxon>Actinopterygii</taxon>
        <taxon>Neopterygii</taxon>
        <taxon>Teleostei</taxon>
        <taxon>Albuliformes</taxon>
        <taxon>Albulidae</taxon>
        <taxon>Albula</taxon>
    </lineage>
</organism>
<proteinExistence type="predicted"/>
<dbReference type="AlphaFoldDB" id="A0A8T2NFB0"/>
<name>A0A8T2NFB0_9TELE</name>